<dbReference type="OrthoDB" id="201749at2759"/>
<protein>
    <recommendedName>
        <fullName evidence="2">Clu domain-containing protein</fullName>
    </recommendedName>
</protein>
<dbReference type="EMBL" id="FN649747">
    <property type="protein sequence ID" value="CBJ28307.1"/>
    <property type="molecule type" value="Genomic_DNA"/>
</dbReference>
<dbReference type="PANTHER" id="PTHR12601">
    <property type="entry name" value="EUKARYOTIC TRANSLATION INITIATION FACTOR 3 SUBUNIT EIF-3"/>
    <property type="match status" value="1"/>
</dbReference>
<gene>
    <name evidence="3" type="ORF">Esi_0098_0055</name>
</gene>
<dbReference type="Pfam" id="PF13236">
    <property type="entry name" value="CLU"/>
    <property type="match status" value="1"/>
</dbReference>
<dbReference type="GO" id="GO:0005737">
    <property type="term" value="C:cytoplasm"/>
    <property type="evidence" value="ECO:0007669"/>
    <property type="project" value="TreeGrafter"/>
</dbReference>
<dbReference type="PANTHER" id="PTHR12601:SF6">
    <property type="entry name" value="CLUSTERED MITOCHONDRIA PROTEIN HOMOLOG"/>
    <property type="match status" value="1"/>
</dbReference>
<dbReference type="GO" id="GO:0003729">
    <property type="term" value="F:mRNA binding"/>
    <property type="evidence" value="ECO:0007669"/>
    <property type="project" value="TreeGrafter"/>
</dbReference>
<dbReference type="GO" id="GO:0048312">
    <property type="term" value="P:intracellular distribution of mitochondria"/>
    <property type="evidence" value="ECO:0007669"/>
    <property type="project" value="TreeGrafter"/>
</dbReference>
<dbReference type="STRING" id="2880.D7G9G7"/>
<sequence>MNLDGKEVNVDHAAAVALQRAWRKRSAYVFVKDLKQEKLCRDMRKEMRAGLHVDCEACSSAGKKSADIKSRNQKKAWKDTDELLFKGMARVQMSDRGDNWNDRWQEALSLPNKTKMDINYKRRSLDAVYSDFVHTAVTYGRTIISEYFLHEYMKSVKPKRLGGLAGGKKYLWRGILFKLADGSQGPYGGSDEAAAKAAGHELRGASEYLHTGVGLCIPPMCLLDYKGFRMLAQAHLPLGETSLKMGTNDGGRTVLNDCPILDKRTAMAAKALGLRAHIGPRDWVGVQEEEKRGGPDTPRGGGRGRARGHRFQVEVVVRTLKLVLREFQRRWMKSEQSSSERGMHLLVTQFLNLVTGHHERSHLFWRENVTTGVCQRFGTVALTESERAGLWTVCSDRPEILLTIVKELVKVTGVRFKESVNQKLRSRKAKSVVVGFEFHLGDIRDIEAVVTPMAIYQ</sequence>
<dbReference type="InParanoid" id="D7G9G7"/>
<feature type="region of interest" description="Disordered" evidence="1">
    <location>
        <begin position="285"/>
        <end position="306"/>
    </location>
</feature>
<proteinExistence type="predicted"/>
<keyword evidence="4" id="KW-1185">Reference proteome</keyword>
<dbReference type="EMBL" id="FN649222">
    <property type="protein sequence ID" value="CBJ28307.1"/>
    <property type="molecule type" value="Genomic_DNA"/>
</dbReference>
<dbReference type="PROSITE" id="PS51823">
    <property type="entry name" value="CLU"/>
    <property type="match status" value="1"/>
</dbReference>
<evidence type="ECO:0000256" key="1">
    <source>
        <dbReference type="SAM" id="MobiDB-lite"/>
    </source>
</evidence>
<organism evidence="3 4">
    <name type="scientific">Ectocarpus siliculosus</name>
    <name type="common">Brown alga</name>
    <name type="synonym">Conferva siliculosa</name>
    <dbReference type="NCBI Taxonomy" id="2880"/>
    <lineage>
        <taxon>Eukaryota</taxon>
        <taxon>Sar</taxon>
        <taxon>Stramenopiles</taxon>
        <taxon>Ochrophyta</taxon>
        <taxon>PX clade</taxon>
        <taxon>Phaeophyceae</taxon>
        <taxon>Ectocarpales</taxon>
        <taxon>Ectocarpaceae</taxon>
        <taxon>Ectocarpus</taxon>
    </lineage>
</organism>
<evidence type="ECO:0000259" key="2">
    <source>
        <dbReference type="PROSITE" id="PS51823"/>
    </source>
</evidence>
<dbReference type="InterPro" id="IPR025697">
    <property type="entry name" value="CLU_dom"/>
</dbReference>
<accession>D7G9G7</accession>
<dbReference type="InterPro" id="IPR027523">
    <property type="entry name" value="CLU_prot"/>
</dbReference>
<evidence type="ECO:0000313" key="3">
    <source>
        <dbReference type="EMBL" id="CBJ28307.1"/>
    </source>
</evidence>
<feature type="domain" description="Clu" evidence="2">
    <location>
        <begin position="77"/>
        <end position="327"/>
    </location>
</feature>
<evidence type="ECO:0000313" key="4">
    <source>
        <dbReference type="Proteomes" id="UP000002630"/>
    </source>
</evidence>
<name>D7G9G7_ECTSI</name>
<dbReference type="AlphaFoldDB" id="D7G9G7"/>
<reference evidence="3 4" key="1">
    <citation type="journal article" date="2010" name="Nature">
        <title>The Ectocarpus genome and the independent evolution of multicellularity in brown algae.</title>
        <authorList>
            <person name="Cock J.M."/>
            <person name="Sterck L."/>
            <person name="Rouze P."/>
            <person name="Scornet D."/>
            <person name="Allen A.E."/>
            <person name="Amoutzias G."/>
            <person name="Anthouard V."/>
            <person name="Artiguenave F."/>
            <person name="Aury J.M."/>
            <person name="Badger J.H."/>
            <person name="Beszteri B."/>
            <person name="Billiau K."/>
            <person name="Bonnet E."/>
            <person name="Bothwell J.H."/>
            <person name="Bowler C."/>
            <person name="Boyen C."/>
            <person name="Brownlee C."/>
            <person name="Carrano C.J."/>
            <person name="Charrier B."/>
            <person name="Cho G.Y."/>
            <person name="Coelho S.M."/>
            <person name="Collen J."/>
            <person name="Corre E."/>
            <person name="Da Silva C."/>
            <person name="Delage L."/>
            <person name="Delaroque N."/>
            <person name="Dittami S.M."/>
            <person name="Doulbeau S."/>
            <person name="Elias M."/>
            <person name="Farnham G."/>
            <person name="Gachon C.M."/>
            <person name="Gschloessl B."/>
            <person name="Heesch S."/>
            <person name="Jabbari K."/>
            <person name="Jubin C."/>
            <person name="Kawai H."/>
            <person name="Kimura K."/>
            <person name="Kloareg B."/>
            <person name="Kupper F.C."/>
            <person name="Lang D."/>
            <person name="Le Bail A."/>
            <person name="Leblanc C."/>
            <person name="Lerouge P."/>
            <person name="Lohr M."/>
            <person name="Lopez P.J."/>
            <person name="Martens C."/>
            <person name="Maumus F."/>
            <person name="Michel G."/>
            <person name="Miranda-Saavedra D."/>
            <person name="Morales J."/>
            <person name="Moreau H."/>
            <person name="Motomura T."/>
            <person name="Nagasato C."/>
            <person name="Napoli C.A."/>
            <person name="Nelson D.R."/>
            <person name="Nyvall-Collen P."/>
            <person name="Peters A.F."/>
            <person name="Pommier C."/>
            <person name="Potin P."/>
            <person name="Poulain J."/>
            <person name="Quesneville H."/>
            <person name="Read B."/>
            <person name="Rensing S.A."/>
            <person name="Ritter A."/>
            <person name="Rousvoal S."/>
            <person name="Samanta M."/>
            <person name="Samson G."/>
            <person name="Schroeder D.C."/>
            <person name="Segurens B."/>
            <person name="Strittmatter M."/>
            <person name="Tonon T."/>
            <person name="Tregear J.W."/>
            <person name="Valentin K."/>
            <person name="von Dassow P."/>
            <person name="Yamagishi T."/>
            <person name="Van de Peer Y."/>
            <person name="Wincker P."/>
        </authorList>
    </citation>
    <scope>NUCLEOTIDE SEQUENCE [LARGE SCALE GENOMIC DNA]</scope>
    <source>
        <strain evidence="4">Ec32 / CCAP1310/4</strain>
    </source>
</reference>
<dbReference type="eggNOG" id="ENOG502S753">
    <property type="taxonomic scope" value="Eukaryota"/>
</dbReference>
<dbReference type="Proteomes" id="UP000002630">
    <property type="component" value="Linkage Group LG22"/>
</dbReference>